<keyword evidence="7 17" id="KW-0378">Hydrolase</keyword>
<comment type="similarity">
    <text evidence="2 17">Belongs to the peptidase M1 family.</text>
</comment>
<evidence type="ECO:0000256" key="12">
    <source>
        <dbReference type="ARBA" id="ARBA00023136"/>
    </source>
</evidence>
<evidence type="ECO:0000259" key="20">
    <source>
        <dbReference type="Pfam" id="PF11838"/>
    </source>
</evidence>
<dbReference type="GO" id="GO:0005615">
    <property type="term" value="C:extracellular space"/>
    <property type="evidence" value="ECO:0007669"/>
    <property type="project" value="TreeGrafter"/>
</dbReference>
<dbReference type="PANTHER" id="PTHR11533">
    <property type="entry name" value="PROTEASE M1 ZINC METALLOPROTEASE"/>
    <property type="match status" value="1"/>
</dbReference>
<evidence type="ECO:0000313" key="23">
    <source>
        <dbReference type="Proteomes" id="UP000694701"/>
    </source>
</evidence>
<dbReference type="GO" id="GO:0008270">
    <property type="term" value="F:zinc ion binding"/>
    <property type="evidence" value="ECO:0007669"/>
    <property type="project" value="UniProtKB-UniRule"/>
</dbReference>
<feature type="binding site" evidence="15">
    <location>
        <position position="384"/>
    </location>
    <ligand>
        <name>Zn(2+)</name>
        <dbReference type="ChEBI" id="CHEBI:29105"/>
        <note>catalytic</note>
    </ligand>
</feature>
<dbReference type="InterPro" id="IPR034016">
    <property type="entry name" value="M1_APN-typ"/>
</dbReference>
<dbReference type="Gene3D" id="1.10.390.10">
    <property type="entry name" value="Neutral Protease Domain 2"/>
    <property type="match status" value="1"/>
</dbReference>
<feature type="transmembrane region" description="Helical" evidence="17">
    <location>
        <begin position="12"/>
        <end position="33"/>
    </location>
</feature>
<dbReference type="PANTHER" id="PTHR11533:SF300">
    <property type="entry name" value="AMINOPEPTIDASE"/>
    <property type="match status" value="1"/>
</dbReference>
<keyword evidence="9" id="KW-0735">Signal-anchor</keyword>
<dbReference type="AlphaFoldDB" id="A0A8C2CF86"/>
<proteinExistence type="inferred from homology"/>
<dbReference type="EC" id="3.4.11.-" evidence="17"/>
<feature type="domain" description="Peptidase M1 membrane alanine aminopeptidase" evidence="19">
    <location>
        <begin position="308"/>
        <end position="510"/>
    </location>
</feature>
<evidence type="ECO:0000256" key="7">
    <source>
        <dbReference type="ARBA" id="ARBA00022801"/>
    </source>
</evidence>
<evidence type="ECO:0000256" key="11">
    <source>
        <dbReference type="ARBA" id="ARBA00023049"/>
    </source>
</evidence>
<accession>A0A8C2CF86</accession>
<feature type="domain" description="Aminopeptidase N-like N-terminal" evidence="21">
    <location>
        <begin position="74"/>
        <end position="271"/>
    </location>
</feature>
<evidence type="ECO:0000256" key="5">
    <source>
        <dbReference type="ARBA" id="ARBA00022692"/>
    </source>
</evidence>
<dbReference type="GO" id="GO:0042277">
    <property type="term" value="F:peptide binding"/>
    <property type="evidence" value="ECO:0007669"/>
    <property type="project" value="TreeGrafter"/>
</dbReference>
<evidence type="ECO:0000256" key="15">
    <source>
        <dbReference type="PIRSR" id="PIRSR634016-3"/>
    </source>
</evidence>
<evidence type="ECO:0000256" key="18">
    <source>
        <dbReference type="SAM" id="MobiDB-lite"/>
    </source>
</evidence>
<feature type="binding site" evidence="15">
    <location>
        <position position="380"/>
    </location>
    <ligand>
        <name>Zn(2+)</name>
        <dbReference type="ChEBI" id="CHEBI:29105"/>
        <note>catalytic</note>
    </ligand>
</feature>
<evidence type="ECO:0000256" key="8">
    <source>
        <dbReference type="ARBA" id="ARBA00022833"/>
    </source>
</evidence>
<protein>
    <recommendedName>
        <fullName evidence="17">Aminopeptidase</fullName>
        <ecNumber evidence="17">3.4.11.-</ecNumber>
    </recommendedName>
</protein>
<keyword evidence="4 17" id="KW-0645">Protease</keyword>
<evidence type="ECO:0000313" key="22">
    <source>
        <dbReference type="Ensembl" id="ENSCCRP00020008121.1"/>
    </source>
</evidence>
<evidence type="ECO:0000256" key="6">
    <source>
        <dbReference type="ARBA" id="ARBA00022723"/>
    </source>
</evidence>
<keyword evidence="11 17" id="KW-0482">Metalloprotease</keyword>
<dbReference type="GO" id="GO:0006508">
    <property type="term" value="P:proteolysis"/>
    <property type="evidence" value="ECO:0007669"/>
    <property type="project" value="UniProtKB-KW"/>
</dbReference>
<dbReference type="Proteomes" id="UP000694701">
    <property type="component" value="Unplaced"/>
</dbReference>
<feature type="site" description="Transition state stabilizer" evidence="16">
    <location>
        <position position="469"/>
    </location>
</feature>
<dbReference type="InterPro" id="IPR042097">
    <property type="entry name" value="Aminopeptidase_N-like_N_sf"/>
</dbReference>
<dbReference type="GO" id="GO:0005737">
    <property type="term" value="C:cytoplasm"/>
    <property type="evidence" value="ECO:0007669"/>
    <property type="project" value="TreeGrafter"/>
</dbReference>
<dbReference type="GO" id="GO:0043171">
    <property type="term" value="P:peptide catabolic process"/>
    <property type="evidence" value="ECO:0007669"/>
    <property type="project" value="TreeGrafter"/>
</dbReference>
<feature type="compositionally biased region" description="Polar residues" evidence="18">
    <location>
        <begin position="44"/>
        <end position="61"/>
    </location>
</feature>
<keyword evidence="6 15" id="KW-0479">Metal-binding</keyword>
<comment type="cofactor">
    <cofactor evidence="15 17">
        <name>Zn(2+)</name>
        <dbReference type="ChEBI" id="CHEBI:29105"/>
    </cofactor>
    <text evidence="15 17">Binds 1 zinc ion per subunit.</text>
</comment>
<evidence type="ECO:0000256" key="16">
    <source>
        <dbReference type="PIRSR" id="PIRSR634016-4"/>
    </source>
</evidence>
<dbReference type="Gene3D" id="1.25.50.20">
    <property type="match status" value="1"/>
</dbReference>
<dbReference type="InterPro" id="IPR050344">
    <property type="entry name" value="Peptidase_M1_aminopeptidases"/>
</dbReference>
<evidence type="ECO:0000256" key="4">
    <source>
        <dbReference type="ARBA" id="ARBA00022670"/>
    </source>
</evidence>
<keyword evidence="3 17" id="KW-0031">Aminopeptidase</keyword>
<sequence length="943" mass="107754">MGKGYYISRHLATAAMVLAAIALLTIIALSVVYNREKSKNAAKFTNATTSPVPPTQKTSNEPWDKYRLPDTLSPEYYNVTLWPRLVKNANGMYIFTGISGVMFTCVKKTDLILIHSNKLNLTLFKGHHAKLTGQSGVMAPAIKTTWFQMETQYLVIQLEGKLKPGKSYWLYTEFTGELADDLEGFYRSEYMEDGEKKIIAITQMQATYARKAFPCFDEPGMKAVFHITLIHDLETTALSNSQEIKTEKVTIDGTAVTRTIFGPTKKMSTYLIAFVVSDFKYISAKDKKGVLVRIWARKKAIEDGQGDYALNITQPILEFFEKYYNTSYPLSKSDQIALPDFNSGAMENWGLVAYRETALLYDPQTSANGNKQRVVTVVSHELAHMWFGNLVTLKWWNDLWLNEGFASYVEYLGADYAEPTWDMKDQTILYDLQRAFAVDSLTSSHPLSRKEEEVNTPSEISEMFNTISYSKGAAVLKMLSEFLTEPVFAKGLSVSLTVLSLDQTPGVKLPYSVHEIMNRWILQMGFPVITIDTRTGNVSQKHFLLEPEAVVDRKSEFNYEWFVPIKWMKKQQFLEAYKTILARENALNAFSKNEWVLANLHVSGYFRVNYDLGNWERLLSKLESDHQVIPVVNRAQILDDAFNLARASIINITLALRTTKYLLHERKYIPWEAALRNLNYFFQLFDRSEVYGAMQAYLKKQVKPLFEYFGNISSNWTAVPSGHTDQFTQIIALSLACSTGVEGCRELTRNWFKKWMQNPHNNVIHPNLRSTVYCNAIAAGGAEEWNFGWQMFQKATVAAEAVKLRSALACTKVPWLLNRYLEYTMNPEKIRKQDATSTIGYIASNIIGQSLAWDFVRANWDYFFKMYGTGSFSFSRLISDITYRFCTPFELSQLKRFQKDNAETGFGSGTRALQQAIEKTTAKIKWLAENKEPVHQWFLSESA</sequence>
<keyword evidence="5 17" id="KW-0812">Transmembrane</keyword>
<evidence type="ECO:0000256" key="10">
    <source>
        <dbReference type="ARBA" id="ARBA00022989"/>
    </source>
</evidence>
<dbReference type="SUPFAM" id="SSF55486">
    <property type="entry name" value="Metalloproteases ('zincins'), catalytic domain"/>
    <property type="match status" value="1"/>
</dbReference>
<dbReference type="CDD" id="cd09601">
    <property type="entry name" value="M1_APN-Q_like"/>
    <property type="match status" value="1"/>
</dbReference>
<dbReference type="Pfam" id="PF01433">
    <property type="entry name" value="Peptidase_M1"/>
    <property type="match status" value="1"/>
</dbReference>
<reference evidence="22" key="1">
    <citation type="submission" date="2025-08" db="UniProtKB">
        <authorList>
            <consortium name="Ensembl"/>
        </authorList>
    </citation>
    <scope>IDENTIFICATION</scope>
</reference>
<dbReference type="InterPro" id="IPR014782">
    <property type="entry name" value="Peptidase_M1_dom"/>
</dbReference>
<dbReference type="Pfam" id="PF17900">
    <property type="entry name" value="Peptidase_M1_N"/>
    <property type="match status" value="1"/>
</dbReference>
<evidence type="ECO:0000259" key="19">
    <source>
        <dbReference type="Pfam" id="PF01433"/>
    </source>
</evidence>
<evidence type="ECO:0000256" key="1">
    <source>
        <dbReference type="ARBA" id="ARBA00004606"/>
    </source>
</evidence>
<keyword evidence="13" id="KW-0325">Glycoprotein</keyword>
<feature type="active site" description="Proton acceptor" evidence="14">
    <location>
        <position position="381"/>
    </location>
</feature>
<evidence type="ECO:0000256" key="9">
    <source>
        <dbReference type="ARBA" id="ARBA00022968"/>
    </source>
</evidence>
<evidence type="ECO:0000256" key="17">
    <source>
        <dbReference type="RuleBase" id="RU364040"/>
    </source>
</evidence>
<keyword evidence="8 15" id="KW-0862">Zinc</keyword>
<feature type="binding site" evidence="15">
    <location>
        <position position="403"/>
    </location>
    <ligand>
        <name>Zn(2+)</name>
        <dbReference type="ChEBI" id="CHEBI:29105"/>
        <note>catalytic</note>
    </ligand>
</feature>
<evidence type="ECO:0000256" key="13">
    <source>
        <dbReference type="ARBA" id="ARBA00023180"/>
    </source>
</evidence>
<dbReference type="InterPro" id="IPR027268">
    <property type="entry name" value="Peptidase_M4/M1_CTD_sf"/>
</dbReference>
<dbReference type="InterPro" id="IPR001930">
    <property type="entry name" value="Peptidase_M1"/>
</dbReference>
<dbReference type="PRINTS" id="PR00756">
    <property type="entry name" value="ALADIPTASE"/>
</dbReference>
<keyword evidence="10 17" id="KW-1133">Transmembrane helix</keyword>
<evidence type="ECO:0000256" key="3">
    <source>
        <dbReference type="ARBA" id="ARBA00022438"/>
    </source>
</evidence>
<dbReference type="GO" id="GO:0070006">
    <property type="term" value="F:metalloaminopeptidase activity"/>
    <property type="evidence" value="ECO:0007669"/>
    <property type="project" value="TreeGrafter"/>
</dbReference>
<dbReference type="Pfam" id="PF11838">
    <property type="entry name" value="ERAP1_C"/>
    <property type="match status" value="1"/>
</dbReference>
<evidence type="ECO:0000256" key="14">
    <source>
        <dbReference type="PIRSR" id="PIRSR634016-1"/>
    </source>
</evidence>
<comment type="subcellular location">
    <subcellularLocation>
        <location evidence="1">Membrane</location>
        <topology evidence="1">Single-pass type II membrane protein</topology>
    </subcellularLocation>
</comment>
<evidence type="ECO:0000259" key="21">
    <source>
        <dbReference type="Pfam" id="PF17900"/>
    </source>
</evidence>
<evidence type="ECO:0000256" key="2">
    <source>
        <dbReference type="ARBA" id="ARBA00010136"/>
    </source>
</evidence>
<dbReference type="Gene3D" id="2.60.40.1910">
    <property type="match status" value="1"/>
</dbReference>
<dbReference type="GO" id="GO:0005886">
    <property type="term" value="C:plasma membrane"/>
    <property type="evidence" value="ECO:0007669"/>
    <property type="project" value="TreeGrafter"/>
</dbReference>
<dbReference type="FunFam" id="2.60.40.1730:FF:000001">
    <property type="entry name" value="Leucyl-cystinyl aminopeptidase"/>
    <property type="match status" value="1"/>
</dbReference>
<name>A0A8C2CF86_CYPCA</name>
<dbReference type="FunFam" id="1.25.50.20:FF:000012">
    <property type="entry name" value="Aminopeptidase N"/>
    <property type="match status" value="1"/>
</dbReference>
<dbReference type="SUPFAM" id="SSF63737">
    <property type="entry name" value="Leukotriene A4 hydrolase N-terminal domain"/>
    <property type="match status" value="1"/>
</dbReference>
<keyword evidence="12 17" id="KW-0472">Membrane</keyword>
<dbReference type="Gene3D" id="2.60.40.1730">
    <property type="entry name" value="tricorn interacting facor f3 domain"/>
    <property type="match status" value="1"/>
</dbReference>
<feature type="domain" description="ERAP1-like C-terminal" evidence="20">
    <location>
        <begin position="595"/>
        <end position="920"/>
    </location>
</feature>
<dbReference type="InterPro" id="IPR024571">
    <property type="entry name" value="ERAP1-like_C_dom"/>
</dbReference>
<dbReference type="InterPro" id="IPR045357">
    <property type="entry name" value="Aminopeptidase_N-like_N"/>
</dbReference>
<dbReference type="Ensembl" id="ENSCCRT00020009097.1">
    <property type="protein sequence ID" value="ENSCCRP00020008121.1"/>
    <property type="gene ID" value="ENSCCRG00020003965.1"/>
</dbReference>
<organism evidence="22 23">
    <name type="scientific">Cyprinus carpio</name>
    <name type="common">Common carp</name>
    <dbReference type="NCBI Taxonomy" id="7962"/>
    <lineage>
        <taxon>Eukaryota</taxon>
        <taxon>Metazoa</taxon>
        <taxon>Chordata</taxon>
        <taxon>Craniata</taxon>
        <taxon>Vertebrata</taxon>
        <taxon>Euteleostomi</taxon>
        <taxon>Actinopterygii</taxon>
        <taxon>Neopterygii</taxon>
        <taxon>Teleostei</taxon>
        <taxon>Ostariophysi</taxon>
        <taxon>Cypriniformes</taxon>
        <taxon>Cyprinidae</taxon>
        <taxon>Cyprininae</taxon>
        <taxon>Cyprinus</taxon>
    </lineage>
</organism>
<feature type="region of interest" description="Disordered" evidence="18">
    <location>
        <begin position="44"/>
        <end position="64"/>
    </location>
</feature>
<dbReference type="FunFam" id="1.10.390.10:FF:000001">
    <property type="entry name" value="Aminopeptidase"/>
    <property type="match status" value="1"/>
</dbReference>